<dbReference type="Proteomes" id="UP000215902">
    <property type="component" value="Unassembled WGS sequence"/>
</dbReference>
<evidence type="ECO:0000259" key="10">
    <source>
        <dbReference type="PROSITE" id="PS50994"/>
    </source>
</evidence>
<gene>
    <name evidence="11" type="ORF">BOX15_Mlig025290g1</name>
</gene>
<keyword evidence="7" id="KW-0695">RNA-directed DNA polymerase</keyword>
<comment type="caution">
    <text evidence="11">The sequence shown here is derived from an EMBL/GenBank/DDBJ whole genome shotgun (WGS) entry which is preliminary data.</text>
</comment>
<dbReference type="Gene3D" id="3.30.70.270">
    <property type="match status" value="2"/>
</dbReference>
<dbReference type="Gene3D" id="3.30.420.10">
    <property type="entry name" value="Ribonuclease H-like superfamily/Ribonuclease H"/>
    <property type="match status" value="1"/>
</dbReference>
<keyword evidence="6" id="KW-0378">Hydrolase</keyword>
<dbReference type="InterPro" id="IPR043128">
    <property type="entry name" value="Rev_trsase/Diguanyl_cyclase"/>
</dbReference>
<evidence type="ECO:0000313" key="12">
    <source>
        <dbReference type="Proteomes" id="UP000215902"/>
    </source>
</evidence>
<evidence type="ECO:0000256" key="8">
    <source>
        <dbReference type="SAM" id="MobiDB-lite"/>
    </source>
</evidence>
<feature type="compositionally biased region" description="Basic and acidic residues" evidence="8">
    <location>
        <begin position="1008"/>
        <end position="1020"/>
    </location>
</feature>
<dbReference type="CDD" id="cd00303">
    <property type="entry name" value="retropepsin_like"/>
    <property type="match status" value="1"/>
</dbReference>
<dbReference type="InterPro" id="IPR000477">
    <property type="entry name" value="RT_dom"/>
</dbReference>
<dbReference type="Gene3D" id="3.10.10.10">
    <property type="entry name" value="HIV Type 1 Reverse Transcriptase, subunit A, domain 1"/>
    <property type="match status" value="1"/>
</dbReference>
<dbReference type="Pfam" id="PF17921">
    <property type="entry name" value="Integrase_H2C2"/>
    <property type="match status" value="1"/>
</dbReference>
<dbReference type="Gene3D" id="2.40.70.10">
    <property type="entry name" value="Acid Proteases"/>
    <property type="match status" value="1"/>
</dbReference>
<dbReference type="InterPro" id="IPR021109">
    <property type="entry name" value="Peptidase_aspartic_dom_sf"/>
</dbReference>
<sequence length="1050" mass="119558">MLQPDCPVVNVQIGGVTLTMMPDTGSNITAIRVEDMQKLARRPRILEAADGPTAANGQCMKVIGKFHDSISIGETKITTDIYVLDRLTVPVLSWRACVDLGIIPRNFPRQQINSIATRTATAEDLISEFPAVFDGIVRPMKGEAFSIKLREDAQPFSIKTPRRIPFPLYERLKAELDSLEAQEIICKVTAPTQWCAPIVVAPKKDNGIRMCVDFRELNKYVIRSRYQSQTPLEVVASTDASRAKYFSVVDALKGYHQIPLAKESMHLTTFITPFGRYMFRMAPFGISSISEYYNQRLDDTFQGLKEVRHVVDDCLIATSGEESHVQAVRQFLQRCQDNGVALNKNKFAFCKTQIDFAGFRLSADGYSIDPELMKAVRKFPTPNNITDLRAFFGLVNQVGTFTSDIAEVTASLRPLLSEKNLFQWGDEHQTAFEEARRRLAIAPTLAYYDQRKPTALHTDASRLKGIGFLLKQQQTDGSWRVVQAGSRFISETESRYAMIELELLAVVWATQKCRLFLEGLHEFEIVTDHKPLIPILNSYQLDQIENPRIQRLRAKLNRYVYKARWVKGKDNADADALSRAPVDNPTAQDELGESADFQLTNQLLMHLESAELDPILQSVRQSTASDQELQDLMQYIRDGFPNDKANLPLCIRSFWHVRDKLSVDDGIILCGCRCVIPHAMRKQILTDLHASHQGLHKTKQRARMVVYWPGIDRDIENTVKQCQSCREHLPSQIREPMTTQDQPDRCFQHIHADFCEHAGKKFLVLVDAYSGWPAFCHFGDRAPTYKLINACREFFCQTAVPEKFCADCGPQFKAQPFVNFLRRWGVNIKYSSPYYHQSNGRAEAAVKSIKKIVRGAWDSRLNDLDKDKMAQGLLQLRNTPMYDGRIPSVMVYGHTVRDTLPAHRKSFAKEWKDKVWKMEEKAAEIHAKVHQHYNASKRQLEPLRVGSHVVLQNPVTKLWDKKGVVVEVGRHQDYMVKLVSGRIFRRNRVYIRRCLPQEQLSTTGASQKEGEAQDAPDKPKTAQPRRSQRSNKGVPAPKLHYRKLGEPVNA</sequence>
<dbReference type="InterPro" id="IPR012337">
    <property type="entry name" value="RNaseH-like_sf"/>
</dbReference>
<dbReference type="InterPro" id="IPR036397">
    <property type="entry name" value="RNaseH_sf"/>
</dbReference>
<dbReference type="GO" id="GO:0015074">
    <property type="term" value="P:DNA integration"/>
    <property type="evidence" value="ECO:0007669"/>
    <property type="project" value="InterPro"/>
</dbReference>
<dbReference type="STRING" id="282301.A0A267EWE3"/>
<dbReference type="InterPro" id="IPR041373">
    <property type="entry name" value="RT_RNaseH"/>
</dbReference>
<dbReference type="InterPro" id="IPR050951">
    <property type="entry name" value="Retrovirus_Pol_polyprotein"/>
</dbReference>
<dbReference type="PROSITE" id="PS50994">
    <property type="entry name" value="INTEGRASE"/>
    <property type="match status" value="1"/>
</dbReference>
<accession>A0A267EWE3</accession>
<dbReference type="InterPro" id="IPR001584">
    <property type="entry name" value="Integrase_cat-core"/>
</dbReference>
<dbReference type="EC" id="2.7.7.49" evidence="1"/>
<dbReference type="PANTHER" id="PTHR37984">
    <property type="entry name" value="PROTEIN CBG26694"/>
    <property type="match status" value="1"/>
</dbReference>
<evidence type="ECO:0000256" key="4">
    <source>
        <dbReference type="ARBA" id="ARBA00022722"/>
    </source>
</evidence>
<dbReference type="GO" id="GO:0003964">
    <property type="term" value="F:RNA-directed DNA polymerase activity"/>
    <property type="evidence" value="ECO:0007669"/>
    <property type="project" value="UniProtKB-KW"/>
</dbReference>
<dbReference type="CDD" id="cd01647">
    <property type="entry name" value="RT_LTR"/>
    <property type="match status" value="1"/>
</dbReference>
<evidence type="ECO:0000259" key="9">
    <source>
        <dbReference type="PROSITE" id="PS50878"/>
    </source>
</evidence>
<dbReference type="OrthoDB" id="6143215at2759"/>
<evidence type="ECO:0000256" key="6">
    <source>
        <dbReference type="ARBA" id="ARBA00022801"/>
    </source>
</evidence>
<dbReference type="SUPFAM" id="SSF53098">
    <property type="entry name" value="Ribonuclease H-like"/>
    <property type="match status" value="1"/>
</dbReference>
<dbReference type="Pfam" id="PF13650">
    <property type="entry name" value="Asp_protease_2"/>
    <property type="match status" value="1"/>
</dbReference>
<dbReference type="Pfam" id="PF00078">
    <property type="entry name" value="RVT_1"/>
    <property type="match status" value="1"/>
</dbReference>
<dbReference type="Pfam" id="PF17917">
    <property type="entry name" value="RT_RNaseH"/>
    <property type="match status" value="1"/>
</dbReference>
<evidence type="ECO:0000256" key="2">
    <source>
        <dbReference type="ARBA" id="ARBA00022679"/>
    </source>
</evidence>
<keyword evidence="5" id="KW-0255">Endonuclease</keyword>
<feature type="domain" description="Integrase catalytic" evidence="10">
    <location>
        <begin position="739"/>
        <end position="909"/>
    </location>
</feature>
<dbReference type="PANTHER" id="PTHR37984:SF5">
    <property type="entry name" value="PROTEIN NYNRIN-LIKE"/>
    <property type="match status" value="1"/>
</dbReference>
<dbReference type="EMBL" id="NIVC01001611">
    <property type="protein sequence ID" value="PAA65850.1"/>
    <property type="molecule type" value="Genomic_DNA"/>
</dbReference>
<keyword evidence="4" id="KW-0540">Nuclease</keyword>
<dbReference type="FunFam" id="3.30.70.270:FF:000020">
    <property type="entry name" value="Transposon Tf2-6 polyprotein-like Protein"/>
    <property type="match status" value="1"/>
</dbReference>
<keyword evidence="12" id="KW-1185">Reference proteome</keyword>
<dbReference type="GO" id="GO:0016787">
    <property type="term" value="F:hydrolase activity"/>
    <property type="evidence" value="ECO:0007669"/>
    <property type="project" value="UniProtKB-KW"/>
</dbReference>
<keyword evidence="2" id="KW-0808">Transferase</keyword>
<dbReference type="InterPro" id="IPR043502">
    <property type="entry name" value="DNA/RNA_pol_sf"/>
</dbReference>
<dbReference type="SUPFAM" id="SSF50630">
    <property type="entry name" value="Acid proteases"/>
    <property type="match status" value="1"/>
</dbReference>
<dbReference type="PROSITE" id="PS50878">
    <property type="entry name" value="RT_POL"/>
    <property type="match status" value="1"/>
</dbReference>
<protein>
    <recommendedName>
        <fullName evidence="1">RNA-directed DNA polymerase</fullName>
        <ecNumber evidence="1">2.7.7.49</ecNumber>
    </recommendedName>
</protein>
<dbReference type="FunFam" id="1.10.340.70:FF:000003">
    <property type="entry name" value="Protein CBG25708"/>
    <property type="match status" value="1"/>
</dbReference>
<evidence type="ECO:0000256" key="3">
    <source>
        <dbReference type="ARBA" id="ARBA00022695"/>
    </source>
</evidence>
<evidence type="ECO:0000256" key="7">
    <source>
        <dbReference type="ARBA" id="ARBA00022918"/>
    </source>
</evidence>
<proteinExistence type="predicted"/>
<dbReference type="GO" id="GO:0004519">
    <property type="term" value="F:endonuclease activity"/>
    <property type="evidence" value="ECO:0007669"/>
    <property type="project" value="UniProtKB-KW"/>
</dbReference>
<keyword evidence="3" id="KW-0548">Nucleotidyltransferase</keyword>
<name>A0A267EWE3_9PLAT</name>
<dbReference type="SUPFAM" id="SSF56672">
    <property type="entry name" value="DNA/RNA polymerases"/>
    <property type="match status" value="1"/>
</dbReference>
<evidence type="ECO:0000256" key="1">
    <source>
        <dbReference type="ARBA" id="ARBA00012493"/>
    </source>
</evidence>
<dbReference type="CDD" id="cd09274">
    <property type="entry name" value="RNase_HI_RT_Ty3"/>
    <property type="match status" value="1"/>
</dbReference>
<organism evidence="11 12">
    <name type="scientific">Macrostomum lignano</name>
    <dbReference type="NCBI Taxonomy" id="282301"/>
    <lineage>
        <taxon>Eukaryota</taxon>
        <taxon>Metazoa</taxon>
        <taxon>Spiralia</taxon>
        <taxon>Lophotrochozoa</taxon>
        <taxon>Platyhelminthes</taxon>
        <taxon>Rhabditophora</taxon>
        <taxon>Macrostomorpha</taxon>
        <taxon>Macrostomida</taxon>
        <taxon>Macrostomidae</taxon>
        <taxon>Macrostomum</taxon>
    </lineage>
</organism>
<reference evidence="11 12" key="1">
    <citation type="submission" date="2017-06" db="EMBL/GenBank/DDBJ databases">
        <title>A platform for efficient transgenesis in Macrostomum lignano, a flatworm model organism for stem cell research.</title>
        <authorList>
            <person name="Berezikov E."/>
        </authorList>
    </citation>
    <scope>NUCLEOTIDE SEQUENCE [LARGE SCALE GENOMIC DNA]</scope>
    <source>
        <strain evidence="11">DV1</strain>
        <tissue evidence="11">Whole organism</tissue>
    </source>
</reference>
<dbReference type="Pfam" id="PF00665">
    <property type="entry name" value="rve"/>
    <property type="match status" value="1"/>
</dbReference>
<evidence type="ECO:0000313" key="11">
    <source>
        <dbReference type="EMBL" id="PAA65850.1"/>
    </source>
</evidence>
<feature type="domain" description="Reverse transcriptase" evidence="9">
    <location>
        <begin position="182"/>
        <end position="361"/>
    </location>
</feature>
<dbReference type="GO" id="GO:0003676">
    <property type="term" value="F:nucleic acid binding"/>
    <property type="evidence" value="ECO:0007669"/>
    <property type="project" value="InterPro"/>
</dbReference>
<dbReference type="Gene3D" id="1.10.340.70">
    <property type="match status" value="1"/>
</dbReference>
<dbReference type="AlphaFoldDB" id="A0A267EWE3"/>
<feature type="region of interest" description="Disordered" evidence="8">
    <location>
        <begin position="1001"/>
        <end position="1050"/>
    </location>
</feature>
<dbReference type="InterPro" id="IPR041588">
    <property type="entry name" value="Integrase_H2C2"/>
</dbReference>
<evidence type="ECO:0000256" key="5">
    <source>
        <dbReference type="ARBA" id="ARBA00022759"/>
    </source>
</evidence>